<reference evidence="10 11" key="1">
    <citation type="submission" date="2018-06" db="EMBL/GenBank/DDBJ databases">
        <title>Complete genome of Desulfovibrio indonesiensis P37SLT.</title>
        <authorList>
            <person name="Crispim J.S."/>
            <person name="Vidigal P.M.P."/>
            <person name="Silva L.C.F."/>
            <person name="Laguardia C.N."/>
            <person name="Araujo L.C."/>
            <person name="Dias R.S."/>
            <person name="Sousa M.P."/>
            <person name="Paula S.O."/>
            <person name="Silva C."/>
        </authorList>
    </citation>
    <scope>NUCLEOTIDE SEQUENCE [LARGE SCALE GENOMIC DNA]</scope>
    <source>
        <strain evidence="10 11">P37SLT</strain>
    </source>
</reference>
<evidence type="ECO:0000256" key="5">
    <source>
        <dbReference type="SAM" id="Coils"/>
    </source>
</evidence>
<evidence type="ECO:0000313" key="11">
    <source>
        <dbReference type="Proteomes" id="UP000448292"/>
    </source>
</evidence>
<dbReference type="PROSITE" id="PS51753">
    <property type="entry name" value="HBM"/>
    <property type="match status" value="1"/>
</dbReference>
<dbReference type="FunFam" id="1.10.287.950:FF:000001">
    <property type="entry name" value="Methyl-accepting chemotaxis sensory transducer"/>
    <property type="match status" value="1"/>
</dbReference>
<organism evidence="10 11">
    <name type="scientific">Oceanidesulfovibrio indonesiensis</name>
    <dbReference type="NCBI Taxonomy" id="54767"/>
    <lineage>
        <taxon>Bacteria</taxon>
        <taxon>Pseudomonadati</taxon>
        <taxon>Thermodesulfobacteriota</taxon>
        <taxon>Desulfovibrionia</taxon>
        <taxon>Desulfovibrionales</taxon>
        <taxon>Desulfovibrionaceae</taxon>
        <taxon>Oceanidesulfovibrio</taxon>
    </lineage>
</organism>
<feature type="region of interest" description="Disordered" evidence="6">
    <location>
        <begin position="377"/>
        <end position="421"/>
    </location>
</feature>
<comment type="caution">
    <text evidence="10">The sequence shown here is derived from an EMBL/GenBank/DDBJ whole genome shotgun (WGS) entry which is preliminary data.</text>
</comment>
<proteinExistence type="inferred from homology"/>
<feature type="domain" description="Methyl-accepting transducer" evidence="8">
    <location>
        <begin position="373"/>
        <end position="588"/>
    </location>
</feature>
<accession>A0A7M3MHG7</accession>
<dbReference type="InterPro" id="IPR004089">
    <property type="entry name" value="MCPsignal_dom"/>
</dbReference>
<keyword evidence="7" id="KW-0812">Transmembrane</keyword>
<dbReference type="Proteomes" id="UP000448292">
    <property type="component" value="Unassembled WGS sequence"/>
</dbReference>
<evidence type="ECO:0000256" key="6">
    <source>
        <dbReference type="SAM" id="MobiDB-lite"/>
    </source>
</evidence>
<feature type="transmembrane region" description="Helical" evidence="7">
    <location>
        <begin position="7"/>
        <end position="29"/>
    </location>
</feature>
<keyword evidence="7" id="KW-0472">Membrane</keyword>
<dbReference type="InterPro" id="IPR032255">
    <property type="entry name" value="HBM"/>
</dbReference>
<keyword evidence="7" id="KW-1133">Transmembrane helix</keyword>
<dbReference type="CDD" id="cd11386">
    <property type="entry name" value="MCP_signal"/>
    <property type="match status" value="1"/>
</dbReference>
<keyword evidence="4" id="KW-0807">Transducer</keyword>
<dbReference type="AlphaFoldDB" id="A0A7M3MHG7"/>
<dbReference type="PANTHER" id="PTHR43531:SF11">
    <property type="entry name" value="METHYL-ACCEPTING CHEMOTAXIS PROTEIN 3"/>
    <property type="match status" value="1"/>
</dbReference>
<feature type="compositionally biased region" description="Acidic residues" evidence="6">
    <location>
        <begin position="643"/>
        <end position="654"/>
    </location>
</feature>
<feature type="region of interest" description="Disordered" evidence="6">
    <location>
        <begin position="612"/>
        <end position="654"/>
    </location>
</feature>
<dbReference type="OrthoDB" id="369026at2"/>
<dbReference type="GO" id="GO:0006935">
    <property type="term" value="P:chemotaxis"/>
    <property type="evidence" value="ECO:0007669"/>
    <property type="project" value="UniProtKB-KW"/>
</dbReference>
<dbReference type="Pfam" id="PF00015">
    <property type="entry name" value="MCPsignal"/>
    <property type="match status" value="1"/>
</dbReference>
<dbReference type="Gene3D" id="1.20.120.30">
    <property type="entry name" value="Aspartate receptor, ligand-binding domain"/>
    <property type="match status" value="1"/>
</dbReference>
<dbReference type="GO" id="GO:0007165">
    <property type="term" value="P:signal transduction"/>
    <property type="evidence" value="ECO:0007669"/>
    <property type="project" value="UniProtKB-KW"/>
</dbReference>
<dbReference type="GO" id="GO:0004888">
    <property type="term" value="F:transmembrane signaling receptor activity"/>
    <property type="evidence" value="ECO:0007669"/>
    <property type="project" value="TreeGrafter"/>
</dbReference>
<keyword evidence="11" id="KW-1185">Reference proteome</keyword>
<feature type="domain" description="HBM" evidence="9">
    <location>
        <begin position="41"/>
        <end position="281"/>
    </location>
</feature>
<dbReference type="SMART" id="SM00283">
    <property type="entry name" value="MA"/>
    <property type="match status" value="1"/>
</dbReference>
<dbReference type="InterPro" id="IPR024478">
    <property type="entry name" value="HlyB_4HB_MCP"/>
</dbReference>
<feature type="coiled-coil region" evidence="5">
    <location>
        <begin position="68"/>
        <end position="128"/>
    </location>
</feature>
<keyword evidence="5" id="KW-0175">Coiled coil</keyword>
<evidence type="ECO:0000256" key="4">
    <source>
        <dbReference type="PROSITE-ProRule" id="PRU00284"/>
    </source>
</evidence>
<evidence type="ECO:0000256" key="2">
    <source>
        <dbReference type="ARBA" id="ARBA00022500"/>
    </source>
</evidence>
<dbReference type="SUPFAM" id="SSF58104">
    <property type="entry name" value="Methyl-accepting chemotaxis protein (MCP) signaling domain"/>
    <property type="match status" value="1"/>
</dbReference>
<dbReference type="Gene3D" id="1.20.1440.210">
    <property type="match status" value="1"/>
</dbReference>
<keyword evidence="2" id="KW-0145">Chemotaxis</keyword>
<dbReference type="Pfam" id="PF12729">
    <property type="entry name" value="4HB_MCP_1"/>
    <property type="match status" value="1"/>
</dbReference>
<evidence type="ECO:0000259" key="9">
    <source>
        <dbReference type="PROSITE" id="PS51753"/>
    </source>
</evidence>
<evidence type="ECO:0000256" key="1">
    <source>
        <dbReference type="ARBA" id="ARBA00004370"/>
    </source>
</evidence>
<evidence type="ECO:0000259" key="8">
    <source>
        <dbReference type="PROSITE" id="PS50111"/>
    </source>
</evidence>
<evidence type="ECO:0000313" key="10">
    <source>
        <dbReference type="EMBL" id="TVM18937.1"/>
    </source>
</evidence>
<name>A0A7M3MHG7_9BACT</name>
<evidence type="ECO:0000256" key="7">
    <source>
        <dbReference type="SAM" id="Phobius"/>
    </source>
</evidence>
<dbReference type="SMART" id="SM01358">
    <property type="entry name" value="HBM"/>
    <property type="match status" value="1"/>
</dbReference>
<gene>
    <name evidence="10" type="ORF">DPQ33_04160</name>
</gene>
<comment type="similarity">
    <text evidence="3">Belongs to the methyl-accepting chemotaxis (MCP) protein family.</text>
</comment>
<evidence type="ECO:0000256" key="3">
    <source>
        <dbReference type="ARBA" id="ARBA00029447"/>
    </source>
</evidence>
<comment type="subcellular location">
    <subcellularLocation>
        <location evidence="1">Membrane</location>
    </subcellularLocation>
</comment>
<dbReference type="EMBL" id="QMIE01000003">
    <property type="protein sequence ID" value="TVM18937.1"/>
    <property type="molecule type" value="Genomic_DNA"/>
</dbReference>
<feature type="coiled-coil region" evidence="5">
    <location>
        <begin position="186"/>
        <end position="220"/>
    </location>
</feature>
<dbReference type="GO" id="GO:0005886">
    <property type="term" value="C:plasma membrane"/>
    <property type="evidence" value="ECO:0007669"/>
    <property type="project" value="TreeGrafter"/>
</dbReference>
<sequence>MSLARKLTIGFAVVLVLLLVVGVVSFFALGTANDGFTEYRALARDTNLMGRAQAHMLQTRMKVKDYIITASENDRQAFEADFAEAEKLIDQAAEQVEDPERRPLVVSAAENKERYQRAFEEMVDYQTERNRHLSETLEVLGPEMERELSGIMTVGHDEGNSAAVYRAGRVLRTLLLARVHVLKYLESNDQAAAESARQEMAAMQEELVELERVIANYRQRQLVDGVQEHIVQYSGAFDSMVAAIEARNSVIKARLDELGPQIARNLEDATLSVMEDQNELGPRVQRSNNQALTVVVAMSALAVVVGVLIAWLIIRVVMRQLGGDPALIQDVARRLAKGDLSIRFTQRVIQGVYADMKNMVDRLKEVVGDVRSASENVASGSEQLSSSSESLSQGATEQAASVEEVSSSMEQMSSNIRQNADNAKQTETIALKAAQDANEGGEAVSQTVSAMQQIAEKISIIEEIARQTNLLALNAAIEAARAGEHGKGFAVVAAEVRKLAERSGAAAGEISELSQNSVSVAEKAGDMLSKLVPDIQKTAELVQEIAAATVEQDAGADQINKAVQQLDQVIQQNASAAEQMASTSEELSSQAEQLLKAISFFQLDSSGYAGSTVQARVHPPRQLPGGSAGKEKTESNTGVALDMDSDNDDDFERF</sequence>
<dbReference type="PANTHER" id="PTHR43531">
    <property type="entry name" value="PROTEIN ICFG"/>
    <property type="match status" value="1"/>
</dbReference>
<protein>
    <submittedName>
        <fullName evidence="10">Methyl-accepting chemotaxis protein</fullName>
    </submittedName>
</protein>
<feature type="transmembrane region" description="Helical" evidence="7">
    <location>
        <begin position="291"/>
        <end position="314"/>
    </location>
</feature>
<feature type="coiled-coil region" evidence="5">
    <location>
        <begin position="559"/>
        <end position="586"/>
    </location>
</feature>
<feature type="compositionally biased region" description="Low complexity" evidence="6">
    <location>
        <begin position="379"/>
        <end position="414"/>
    </location>
</feature>
<dbReference type="PROSITE" id="PS50111">
    <property type="entry name" value="CHEMOTAXIS_TRANSDUC_2"/>
    <property type="match status" value="1"/>
</dbReference>
<dbReference type="Gene3D" id="1.10.287.950">
    <property type="entry name" value="Methyl-accepting chemotaxis protein"/>
    <property type="match status" value="1"/>
</dbReference>
<dbReference type="InterPro" id="IPR051310">
    <property type="entry name" value="MCP_chemotaxis"/>
</dbReference>